<evidence type="ECO:0000256" key="3">
    <source>
        <dbReference type="ARBA" id="ARBA00022487"/>
    </source>
</evidence>
<gene>
    <name evidence="7" type="ORF">BSL82_02190</name>
</gene>
<dbReference type="PRINTS" id="PR00111">
    <property type="entry name" value="ABHYDROLASE"/>
</dbReference>
<sequence>MMSQTALLNGRKFSFRANRAFSTRSDIPMIVALHGGAHSSAYFDIKGFSLLERAAALGILAIALDRPGYGDSEFRDEAELSHSANAAILDAAIGQILAKLGQRNRGVVLIGHSIGGAIALMIAGGKPAWPLLGVAVSGVGLRPHDEDIEAWQALPPDLFIDLPVALRNIKMFGEGGTYSEEGQRSIALASVPAPRQELIDIVMSWPSAAPDILTRIDAPIHYRQGEADALWTVNDQEIRRFAQACKSAAMIDACLLKNSGHAIDFHDLGPEFQLEQLAFALKCAT</sequence>
<evidence type="ECO:0000256" key="5">
    <source>
        <dbReference type="ARBA" id="ARBA00049203"/>
    </source>
</evidence>
<reference evidence="8" key="1">
    <citation type="submission" date="2016-11" db="EMBL/GenBank/DDBJ databases">
        <title>Complete Genome Sequence of alachlor-degrading Sphingomonas sp. strain JJ-A5.</title>
        <authorList>
            <person name="Lee H."/>
            <person name="Ka J.-O."/>
        </authorList>
    </citation>
    <scope>NUCLEOTIDE SEQUENCE [LARGE SCALE GENOMIC DNA]</scope>
    <source>
        <strain evidence="8">JJ-A5</strain>
    </source>
</reference>
<proteinExistence type="inferred from homology"/>
<dbReference type="InterPro" id="IPR029058">
    <property type="entry name" value="AB_hydrolase_fold"/>
</dbReference>
<keyword evidence="4" id="KW-0378">Hydrolase</keyword>
<comment type="similarity">
    <text evidence="1">Belongs to the AB hydrolase superfamily.</text>
</comment>
<dbReference type="Proteomes" id="UP000182063">
    <property type="component" value="Chromosome"/>
</dbReference>
<organism evidence="7 8">
    <name type="scientific">Tardibacter chloracetimidivorans</name>
    <dbReference type="NCBI Taxonomy" id="1921510"/>
    <lineage>
        <taxon>Bacteria</taxon>
        <taxon>Pseudomonadati</taxon>
        <taxon>Pseudomonadota</taxon>
        <taxon>Alphaproteobacteria</taxon>
        <taxon>Sphingomonadales</taxon>
        <taxon>Sphingomonadaceae</taxon>
        <taxon>Tardibacter</taxon>
    </lineage>
</organism>
<dbReference type="PANTHER" id="PTHR14189:SF0">
    <property type="entry name" value="PROTEIN PHOSPHATASE METHYLESTERASE 1"/>
    <property type="match status" value="1"/>
</dbReference>
<dbReference type="Pfam" id="PF12697">
    <property type="entry name" value="Abhydrolase_6"/>
    <property type="match status" value="1"/>
</dbReference>
<evidence type="ECO:0000259" key="6">
    <source>
        <dbReference type="Pfam" id="PF12697"/>
    </source>
</evidence>
<dbReference type="EMBL" id="CP018221">
    <property type="protein sequence ID" value="API58257.1"/>
    <property type="molecule type" value="Genomic_DNA"/>
</dbReference>
<keyword evidence="8" id="KW-1185">Reference proteome</keyword>
<dbReference type="InterPro" id="IPR016812">
    <property type="entry name" value="PPase_methylesterase_euk"/>
</dbReference>
<name>A0A1L3ZRK7_9SPHN</name>
<evidence type="ECO:0000313" key="7">
    <source>
        <dbReference type="EMBL" id="API58257.1"/>
    </source>
</evidence>
<evidence type="ECO:0000313" key="8">
    <source>
        <dbReference type="Proteomes" id="UP000182063"/>
    </source>
</evidence>
<dbReference type="GO" id="GO:0051723">
    <property type="term" value="F:protein methylesterase activity"/>
    <property type="evidence" value="ECO:0007669"/>
    <property type="project" value="UniProtKB-EC"/>
</dbReference>
<dbReference type="SUPFAM" id="SSF53474">
    <property type="entry name" value="alpha/beta-Hydrolases"/>
    <property type="match status" value="1"/>
</dbReference>
<protein>
    <recommendedName>
        <fullName evidence="2">protein phosphatase methylesterase-1</fullName>
        <ecNumber evidence="2">3.1.1.89</ecNumber>
    </recommendedName>
</protein>
<dbReference type="KEGG" id="sphj:BSL82_02190"/>
<dbReference type="STRING" id="1921510.BSL82_02190"/>
<dbReference type="AlphaFoldDB" id="A0A1L3ZRK7"/>
<dbReference type="Gene3D" id="3.40.50.1820">
    <property type="entry name" value="alpha/beta hydrolase"/>
    <property type="match status" value="1"/>
</dbReference>
<dbReference type="InterPro" id="IPR000073">
    <property type="entry name" value="AB_hydrolase_1"/>
</dbReference>
<evidence type="ECO:0000256" key="4">
    <source>
        <dbReference type="ARBA" id="ARBA00022801"/>
    </source>
</evidence>
<evidence type="ECO:0000256" key="1">
    <source>
        <dbReference type="ARBA" id="ARBA00008645"/>
    </source>
</evidence>
<comment type="catalytic activity">
    <reaction evidence="5">
        <text>[phosphatase 2A protein]-C-terminal L-leucine methyl ester + H2O = [phosphatase 2A protein]-C-terminal L-leucine + methanol + H(+)</text>
        <dbReference type="Rhea" id="RHEA:48548"/>
        <dbReference type="Rhea" id="RHEA-COMP:12134"/>
        <dbReference type="Rhea" id="RHEA-COMP:12135"/>
        <dbReference type="ChEBI" id="CHEBI:15377"/>
        <dbReference type="ChEBI" id="CHEBI:15378"/>
        <dbReference type="ChEBI" id="CHEBI:17790"/>
        <dbReference type="ChEBI" id="CHEBI:90516"/>
        <dbReference type="ChEBI" id="CHEBI:90517"/>
        <dbReference type="EC" id="3.1.1.89"/>
    </reaction>
</comment>
<keyword evidence="3" id="KW-0719">Serine esterase</keyword>
<feature type="domain" description="AB hydrolase-1" evidence="6">
    <location>
        <begin position="30"/>
        <end position="262"/>
    </location>
</feature>
<dbReference type="EC" id="3.1.1.89" evidence="2"/>
<dbReference type="PANTHER" id="PTHR14189">
    <property type="entry name" value="PROTEIN PHOSPHATASE METHYLESTERASE-1 RELATED"/>
    <property type="match status" value="1"/>
</dbReference>
<accession>A0A1L3ZRK7</accession>
<evidence type="ECO:0000256" key="2">
    <source>
        <dbReference type="ARBA" id="ARBA00013111"/>
    </source>
</evidence>